<feature type="domain" description="Transporter-associated" evidence="10">
    <location>
        <begin position="492"/>
        <end position="572"/>
    </location>
</feature>
<dbReference type="GO" id="GO:0015297">
    <property type="term" value="F:antiporter activity"/>
    <property type="evidence" value="ECO:0007669"/>
    <property type="project" value="UniProtKB-KW"/>
</dbReference>
<sequence>MDQGIYLITLVGTALVLFAAFSSLIAFRFGAPLLLIFLGIGLAAGTDGLGLDFDNAAIAYFICSLALAIILFDSGFGTSITAFRQAAAPAIVLATIGVLLTAGLVGVAAYYVTGFSWLESFLLGATVASTDAAAVFFLLRVGNISVRERVRSTLEVESGSNDPIAIFLTLSLVGLIAGGEAIQAGELAVDVALGFLQQMGIGLVAGLVGGWSIVRLVVRLRLEQGLLPIFVLALSLLVFALAGAMGGSGFLAVYVAGLIAGNAKLRSTAMLKRFQDGVTWLAQIIMFLVLGLFATPSQFAEIILPALFIGLFLIFVARPLAVTLCLMPFRFSPAESAFISWVGLRGAVSILLAITPLIDELPNGRPLFNIVFIIVLVSLIVQGWTVGPLARRLGLTLPTRMGPLNKVELELPGSARHELLAYRVVAGSPVERGQRIPRWAKPSLVVRDGRSMTYQYAGRLAAGDHVYIFVPDRYPRLLDRLFASPAEVDPEDADFFGAFAVDPERPASDIEAAYAPGLSEDDQKKTIADLIRERLGGRAEYGDRTTLGEIELIVRDVDEDGRISAIGLSVEPHPPEARLPLLLNPREILRRVFRRRPPPDAGA</sequence>
<dbReference type="Pfam" id="PF00999">
    <property type="entry name" value="Na_H_Exchanger"/>
    <property type="match status" value="1"/>
</dbReference>
<dbReference type="GO" id="GO:1902600">
    <property type="term" value="P:proton transmembrane transport"/>
    <property type="evidence" value="ECO:0007669"/>
    <property type="project" value="InterPro"/>
</dbReference>
<dbReference type="STRING" id="204799.GCA_001696575_02607"/>
<dbReference type="SMART" id="SM01091">
    <property type="entry name" value="CorC_HlyC"/>
    <property type="match status" value="1"/>
</dbReference>
<feature type="transmembrane region" description="Helical" evidence="9">
    <location>
        <begin position="277"/>
        <end position="296"/>
    </location>
</feature>
<comment type="caution">
    <text evidence="11">The sequence shown here is derived from an EMBL/GenBank/DDBJ whole genome shotgun (WGS) entry which is preliminary data.</text>
</comment>
<evidence type="ECO:0000256" key="9">
    <source>
        <dbReference type="SAM" id="Phobius"/>
    </source>
</evidence>
<proteinExistence type="predicted"/>
<dbReference type="PANTHER" id="PTHR32507:SF7">
    <property type="entry name" value="K(+)_H(+) ANTIPORTER NHAP2"/>
    <property type="match status" value="1"/>
</dbReference>
<keyword evidence="7" id="KW-0406">Ion transport</keyword>
<evidence type="ECO:0000313" key="11">
    <source>
        <dbReference type="EMBL" id="EIM75165.1"/>
    </source>
</evidence>
<feature type="transmembrane region" description="Helical" evidence="9">
    <location>
        <begin position="88"/>
        <end position="111"/>
    </location>
</feature>
<feature type="transmembrane region" description="Helical" evidence="9">
    <location>
        <begin position="225"/>
        <end position="242"/>
    </location>
</feature>
<keyword evidence="2" id="KW-0813">Transport</keyword>
<evidence type="ECO:0000256" key="3">
    <source>
        <dbReference type="ARBA" id="ARBA00022449"/>
    </source>
</evidence>
<keyword evidence="6 9" id="KW-1133">Transmembrane helix</keyword>
<evidence type="ECO:0000256" key="2">
    <source>
        <dbReference type="ARBA" id="ARBA00022448"/>
    </source>
</evidence>
<gene>
    <name evidence="11" type="ORF">A33O_09194</name>
</gene>
<dbReference type="EMBL" id="AJXZ01000021">
    <property type="protein sequence ID" value="EIM75165.1"/>
    <property type="molecule type" value="Genomic_DNA"/>
</dbReference>
<dbReference type="NCBIfam" id="NF003715">
    <property type="entry name" value="PRK05326.1-2"/>
    <property type="match status" value="1"/>
</dbReference>
<feature type="transmembrane region" description="Helical" evidence="9">
    <location>
        <begin position="160"/>
        <end position="179"/>
    </location>
</feature>
<dbReference type="GO" id="GO:0005886">
    <property type="term" value="C:plasma membrane"/>
    <property type="evidence" value="ECO:0007669"/>
    <property type="project" value="UniProtKB-SubCell"/>
</dbReference>
<feature type="transmembrane region" description="Helical" evidence="9">
    <location>
        <begin position="338"/>
        <end position="358"/>
    </location>
</feature>
<name>I5C013_9HYPH</name>
<keyword evidence="3" id="KW-0050">Antiport</keyword>
<feature type="transmembrane region" description="Helical" evidence="9">
    <location>
        <begin position="57"/>
        <end position="76"/>
    </location>
</feature>
<feature type="transmembrane region" description="Helical" evidence="9">
    <location>
        <begin position="6"/>
        <end position="26"/>
    </location>
</feature>
<reference evidence="11 12" key="1">
    <citation type="journal article" date="2012" name="J. Bacteriol.">
        <title>Genome Sequence of Nitratireductor aquibiodomus Strain RA22.</title>
        <authorList>
            <person name="Singh A."/>
            <person name="Jangir P.K."/>
            <person name="Kumari C."/>
            <person name="Sharma R."/>
        </authorList>
    </citation>
    <scope>NUCLEOTIDE SEQUENCE [LARGE SCALE GENOMIC DNA]</scope>
    <source>
        <strain evidence="11 12">RA22</strain>
    </source>
</reference>
<dbReference type="InterPro" id="IPR038770">
    <property type="entry name" value="Na+/solute_symporter_sf"/>
</dbReference>
<dbReference type="PATRIC" id="fig|1189611.3.peg.1867"/>
<protein>
    <submittedName>
        <fullName evidence="11">Potassium/proton antiporter</fullName>
    </submittedName>
</protein>
<dbReference type="OrthoDB" id="9810759at2"/>
<evidence type="ECO:0000256" key="1">
    <source>
        <dbReference type="ARBA" id="ARBA00004651"/>
    </source>
</evidence>
<evidence type="ECO:0000256" key="5">
    <source>
        <dbReference type="ARBA" id="ARBA00022692"/>
    </source>
</evidence>
<evidence type="ECO:0000256" key="4">
    <source>
        <dbReference type="ARBA" id="ARBA00022475"/>
    </source>
</evidence>
<comment type="subcellular location">
    <subcellularLocation>
        <location evidence="1">Cell membrane</location>
        <topology evidence="1">Multi-pass membrane protein</topology>
    </subcellularLocation>
</comment>
<dbReference type="NCBIfam" id="NF003716">
    <property type="entry name" value="PRK05326.1-3"/>
    <property type="match status" value="1"/>
</dbReference>
<accession>I5C013</accession>
<dbReference type="RefSeq" id="WP_007008303.1">
    <property type="nucleotide sequence ID" value="NZ_AJXZ01000021.1"/>
</dbReference>
<feature type="transmembrane region" description="Helical" evidence="9">
    <location>
        <begin position="302"/>
        <end position="326"/>
    </location>
</feature>
<keyword evidence="8 9" id="KW-0472">Membrane</keyword>
<evidence type="ECO:0000313" key="12">
    <source>
        <dbReference type="Proteomes" id="UP000004622"/>
    </source>
</evidence>
<keyword evidence="4" id="KW-1003">Cell membrane</keyword>
<evidence type="ECO:0000256" key="7">
    <source>
        <dbReference type="ARBA" id="ARBA00023065"/>
    </source>
</evidence>
<organism evidence="11 12">
    <name type="scientific">Nitratireductor aquibiodomus RA22</name>
    <dbReference type="NCBI Taxonomy" id="1189611"/>
    <lineage>
        <taxon>Bacteria</taxon>
        <taxon>Pseudomonadati</taxon>
        <taxon>Pseudomonadota</taxon>
        <taxon>Alphaproteobacteria</taxon>
        <taxon>Hyphomicrobiales</taxon>
        <taxon>Phyllobacteriaceae</taxon>
        <taxon>Nitratireductor</taxon>
    </lineage>
</organism>
<evidence type="ECO:0000256" key="6">
    <source>
        <dbReference type="ARBA" id="ARBA00022989"/>
    </source>
</evidence>
<dbReference type="Gene3D" id="1.20.1530.20">
    <property type="match status" value="1"/>
</dbReference>
<feature type="transmembrane region" description="Helical" evidence="9">
    <location>
        <begin position="33"/>
        <end position="51"/>
    </location>
</feature>
<dbReference type="PANTHER" id="PTHR32507">
    <property type="entry name" value="NA(+)/H(+) ANTIPORTER 1"/>
    <property type="match status" value="1"/>
</dbReference>
<dbReference type="InterPro" id="IPR005170">
    <property type="entry name" value="Transptr-assoc_dom"/>
</dbReference>
<dbReference type="InterPro" id="IPR006153">
    <property type="entry name" value="Cation/H_exchanger_TM"/>
</dbReference>
<evidence type="ECO:0000259" key="10">
    <source>
        <dbReference type="SMART" id="SM01091"/>
    </source>
</evidence>
<dbReference type="AlphaFoldDB" id="I5C013"/>
<evidence type="ECO:0000256" key="8">
    <source>
        <dbReference type="ARBA" id="ARBA00023136"/>
    </source>
</evidence>
<feature type="transmembrane region" description="Helical" evidence="9">
    <location>
        <begin position="117"/>
        <end position="139"/>
    </location>
</feature>
<feature type="transmembrane region" description="Helical" evidence="9">
    <location>
        <begin position="199"/>
        <end position="218"/>
    </location>
</feature>
<keyword evidence="5 9" id="KW-0812">Transmembrane</keyword>
<dbReference type="Proteomes" id="UP000004622">
    <property type="component" value="Unassembled WGS sequence"/>
</dbReference>
<feature type="transmembrane region" description="Helical" evidence="9">
    <location>
        <begin position="370"/>
        <end position="390"/>
    </location>
</feature>